<organism evidence="2 3">
    <name type="scientific">Gemmatimonas phototrophica</name>
    <dbReference type="NCBI Taxonomy" id="1379270"/>
    <lineage>
        <taxon>Bacteria</taxon>
        <taxon>Pseudomonadati</taxon>
        <taxon>Gemmatimonadota</taxon>
        <taxon>Gemmatimonadia</taxon>
        <taxon>Gemmatimonadales</taxon>
        <taxon>Gemmatimonadaceae</taxon>
        <taxon>Gemmatimonas</taxon>
    </lineage>
</organism>
<dbReference type="KEGG" id="gph:GEMMAAP_02030"/>
<keyword evidence="1" id="KW-0732">Signal</keyword>
<dbReference type="Proteomes" id="UP000076404">
    <property type="component" value="Chromosome"/>
</dbReference>
<evidence type="ECO:0000313" key="2">
    <source>
        <dbReference type="EMBL" id="AMW03947.1"/>
    </source>
</evidence>
<sequence length="356" mass="36982">MLSSKIRVPGARAAVTLAVGLAVSSPLWAQGGTGRVSPTTAAKSPAAAVRWRIVSSEAAQAWFALLADLRLAGVGAFAFTSGGAAPGAAERELSRALAGSREWEILHFLPLYYPSADRLALGDALRVAASDEAPVPRATLLVGALRQVLSPTSRRAYLPTLADALGAVRPTPPGAARTAAWQAMLDSSYLPALAPWLVAERLDEGRLIVAPALGAEGRLFAGTADRKDNLAAVGSFASDSVTDAPLLAFTRESCFPAVSRAAREAGLRVGDPTAARRASLAAVRCGAALLDRRLPERAGAYRRFWLARLAEADNAVSIPAESDSGALRDAFARAFPPDPALSGALERAIGRLPPTP</sequence>
<reference evidence="2 3" key="1">
    <citation type="journal article" date="2014" name="Proc. Natl. Acad. Sci. U.S.A.">
        <title>Functional type 2 photosynthetic reaction centers found in the rare bacterial phylum Gemmatimonadetes.</title>
        <authorList>
            <person name="Zeng Y."/>
            <person name="Feng F."/>
            <person name="Medova H."/>
            <person name="Dean J."/>
            <person name="Koblizek M."/>
        </authorList>
    </citation>
    <scope>NUCLEOTIDE SEQUENCE [LARGE SCALE GENOMIC DNA]</scope>
    <source>
        <strain evidence="2 3">AP64</strain>
    </source>
</reference>
<proteinExistence type="predicted"/>
<gene>
    <name evidence="2" type="ORF">GEMMAAP_02030</name>
</gene>
<feature type="signal peptide" evidence="1">
    <location>
        <begin position="1"/>
        <end position="29"/>
    </location>
</feature>
<dbReference type="RefSeq" id="WP_026849227.1">
    <property type="nucleotide sequence ID" value="NZ_CP011454.1"/>
</dbReference>
<reference evidence="2 3" key="2">
    <citation type="journal article" date="2016" name="Environ. Microbiol. Rep.">
        <title>Metagenomic evidence for the presence of phototrophic Gemmatimonadetes bacteria in diverse environments.</title>
        <authorList>
            <person name="Zeng Y."/>
            <person name="Baumbach J."/>
            <person name="Barbosa E.G."/>
            <person name="Azevedo V."/>
            <person name="Zhang C."/>
            <person name="Koblizek M."/>
        </authorList>
    </citation>
    <scope>NUCLEOTIDE SEQUENCE [LARGE SCALE GENOMIC DNA]</scope>
    <source>
        <strain evidence="2 3">AP64</strain>
    </source>
</reference>
<evidence type="ECO:0000313" key="3">
    <source>
        <dbReference type="Proteomes" id="UP000076404"/>
    </source>
</evidence>
<accession>A0A143BFZ5</accession>
<dbReference type="STRING" id="1379270.GEMMAAP_02030"/>
<keyword evidence="3" id="KW-1185">Reference proteome</keyword>
<evidence type="ECO:0000256" key="1">
    <source>
        <dbReference type="SAM" id="SignalP"/>
    </source>
</evidence>
<dbReference type="EMBL" id="CP011454">
    <property type="protein sequence ID" value="AMW03947.1"/>
    <property type="molecule type" value="Genomic_DNA"/>
</dbReference>
<name>A0A143BFZ5_9BACT</name>
<dbReference type="AlphaFoldDB" id="A0A143BFZ5"/>
<feature type="chain" id="PRO_5007506775" evidence="1">
    <location>
        <begin position="30"/>
        <end position="356"/>
    </location>
</feature>
<protein>
    <submittedName>
        <fullName evidence="2">Uncharacterized protein</fullName>
    </submittedName>
</protein>